<accession>A0AAV8UXI1</accession>
<dbReference type="AlphaFoldDB" id="A0AAV8UXI1"/>
<reference evidence="3 4" key="1">
    <citation type="journal article" date="2023" name="Nat. Commun.">
        <title>Origin of minicircular mitochondrial genomes in red algae.</title>
        <authorList>
            <person name="Lee Y."/>
            <person name="Cho C.H."/>
            <person name="Lee Y.M."/>
            <person name="Park S.I."/>
            <person name="Yang J.H."/>
            <person name="West J.A."/>
            <person name="Bhattacharya D."/>
            <person name="Yoon H.S."/>
        </authorList>
    </citation>
    <scope>NUCLEOTIDE SEQUENCE [LARGE SCALE GENOMIC DNA]</scope>
    <source>
        <strain evidence="3 4">CCMP1338</strain>
        <tissue evidence="3">Whole cell</tissue>
    </source>
</reference>
<feature type="region of interest" description="Disordered" evidence="2">
    <location>
        <begin position="522"/>
        <end position="557"/>
    </location>
</feature>
<evidence type="ECO:0000256" key="2">
    <source>
        <dbReference type="SAM" id="MobiDB-lite"/>
    </source>
</evidence>
<dbReference type="EMBL" id="JAMWBK010000002">
    <property type="protein sequence ID" value="KAJ8907308.1"/>
    <property type="molecule type" value="Genomic_DNA"/>
</dbReference>
<feature type="compositionally biased region" description="Basic and acidic residues" evidence="2">
    <location>
        <begin position="548"/>
        <end position="557"/>
    </location>
</feature>
<keyword evidence="1" id="KW-0175">Coiled coil</keyword>
<evidence type="ECO:0000313" key="4">
    <source>
        <dbReference type="Proteomes" id="UP001157974"/>
    </source>
</evidence>
<evidence type="ECO:0008006" key="5">
    <source>
        <dbReference type="Google" id="ProtNLM"/>
    </source>
</evidence>
<protein>
    <recommendedName>
        <fullName evidence="5">Coiled-coil alpha-helical rod protein 1</fullName>
    </recommendedName>
</protein>
<keyword evidence="4" id="KW-1185">Reference proteome</keyword>
<name>A0AAV8UXI1_9RHOD</name>
<feature type="coiled-coil region" evidence="1">
    <location>
        <begin position="275"/>
        <end position="358"/>
    </location>
</feature>
<dbReference type="Proteomes" id="UP001157974">
    <property type="component" value="Unassembled WGS sequence"/>
</dbReference>
<organism evidence="3 4">
    <name type="scientific">Rhodosorus marinus</name>
    <dbReference type="NCBI Taxonomy" id="101924"/>
    <lineage>
        <taxon>Eukaryota</taxon>
        <taxon>Rhodophyta</taxon>
        <taxon>Stylonematophyceae</taxon>
        <taxon>Stylonematales</taxon>
        <taxon>Stylonemataceae</taxon>
        <taxon>Rhodosorus</taxon>
    </lineage>
</organism>
<feature type="region of interest" description="Disordered" evidence="2">
    <location>
        <begin position="479"/>
        <end position="505"/>
    </location>
</feature>
<gene>
    <name evidence="3" type="ORF">NDN08_007422</name>
</gene>
<proteinExistence type="predicted"/>
<feature type="coiled-coil region" evidence="1">
    <location>
        <begin position="3"/>
        <end position="111"/>
    </location>
</feature>
<evidence type="ECO:0000313" key="3">
    <source>
        <dbReference type="EMBL" id="KAJ8907308.1"/>
    </source>
</evidence>
<evidence type="ECO:0000256" key="1">
    <source>
        <dbReference type="SAM" id="Coils"/>
    </source>
</evidence>
<comment type="caution">
    <text evidence="3">The sequence shown here is derived from an EMBL/GenBank/DDBJ whole genome shotgun (WGS) entry which is preliminary data.</text>
</comment>
<feature type="coiled-coil region" evidence="1">
    <location>
        <begin position="154"/>
        <end position="205"/>
    </location>
</feature>
<sequence length="557" mass="63113">MNISENRKELVARSEELDRLEEELVRRSESLDAFAEHVEERLKQVEAKSSSLKEHWSSVEASRMLVSAVEKRAEALEAGVRKERKNFLREMSEKQKTLAELELQRIAALEEADRRLAESSKASATMTSENERLAHLKSQSLQVEKRLNSMIVGEKALKSSVDELHEEVQRATDLLSSLTSKISTSREELDKLESHKIDAKELKRREDRVLEIESDYQTLSARFGEEAKSFGSLGAWLHTRGGQLAESISQVTRREEAVRRREMAVEVNEAREIRVVEAERTLRLKEQRVKNELSELEILRADLNQQRNEVENELKATIASRREAAIAKRDLEARAVELEHMEESLAEKQKLISEKEASYEVRIADLDARQKEVESSEKALLDREDDIRKREDGRRKLDFQFEAPSAMEEADLGPSPVDELLERVERLNTLALSLGAEMGVVQRAQKLAEEVATTRTPPKEVFATWEARLVELLKEVSKSQRSVDGATSSPNDRSSDSGSNASEFLEFRRALGQGQDMGDIISAISGSVRRPVPRASPDYTVQNPLPTSERRSAPPVL</sequence>
<feature type="compositionally biased region" description="Low complexity" evidence="2">
    <location>
        <begin position="488"/>
        <end position="500"/>
    </location>
</feature>